<feature type="compositionally biased region" description="Polar residues" evidence="1">
    <location>
        <begin position="9"/>
        <end position="18"/>
    </location>
</feature>
<name>A0AA38CG85_TAXCH</name>
<dbReference type="Proteomes" id="UP000824469">
    <property type="component" value="Unassembled WGS sequence"/>
</dbReference>
<feature type="non-terminal residue" evidence="2">
    <location>
        <position position="1"/>
    </location>
</feature>
<feature type="non-terminal residue" evidence="2">
    <location>
        <position position="52"/>
    </location>
</feature>
<keyword evidence="3" id="KW-1185">Reference proteome</keyword>
<feature type="region of interest" description="Disordered" evidence="1">
    <location>
        <begin position="1"/>
        <end position="28"/>
    </location>
</feature>
<comment type="caution">
    <text evidence="2">The sequence shown here is derived from an EMBL/GenBank/DDBJ whole genome shotgun (WGS) entry which is preliminary data.</text>
</comment>
<sequence>DLEDVQNLLHISSAGQEETLQKEGKSTSQRLEALENEMMQLKEEVQHLANQK</sequence>
<organism evidence="2 3">
    <name type="scientific">Taxus chinensis</name>
    <name type="common">Chinese yew</name>
    <name type="synonym">Taxus wallichiana var. chinensis</name>
    <dbReference type="NCBI Taxonomy" id="29808"/>
    <lineage>
        <taxon>Eukaryota</taxon>
        <taxon>Viridiplantae</taxon>
        <taxon>Streptophyta</taxon>
        <taxon>Embryophyta</taxon>
        <taxon>Tracheophyta</taxon>
        <taxon>Spermatophyta</taxon>
        <taxon>Pinopsida</taxon>
        <taxon>Pinidae</taxon>
        <taxon>Conifers II</taxon>
        <taxon>Cupressales</taxon>
        <taxon>Taxaceae</taxon>
        <taxon>Taxus</taxon>
    </lineage>
</organism>
<dbReference type="EMBL" id="JAHRHJ020000010">
    <property type="protein sequence ID" value="KAH9297049.1"/>
    <property type="molecule type" value="Genomic_DNA"/>
</dbReference>
<proteinExistence type="predicted"/>
<evidence type="ECO:0000313" key="2">
    <source>
        <dbReference type="EMBL" id="KAH9297049.1"/>
    </source>
</evidence>
<evidence type="ECO:0000256" key="1">
    <source>
        <dbReference type="SAM" id="MobiDB-lite"/>
    </source>
</evidence>
<accession>A0AA38CG85</accession>
<protein>
    <submittedName>
        <fullName evidence="2">Uncharacterized protein</fullName>
    </submittedName>
</protein>
<dbReference type="AlphaFoldDB" id="A0AA38CG85"/>
<evidence type="ECO:0000313" key="3">
    <source>
        <dbReference type="Proteomes" id="UP000824469"/>
    </source>
</evidence>
<gene>
    <name evidence="2" type="ORF">KI387_028731</name>
</gene>
<reference evidence="2 3" key="1">
    <citation type="journal article" date="2021" name="Nat. Plants">
        <title>The Taxus genome provides insights into paclitaxel biosynthesis.</title>
        <authorList>
            <person name="Xiong X."/>
            <person name="Gou J."/>
            <person name="Liao Q."/>
            <person name="Li Y."/>
            <person name="Zhou Q."/>
            <person name="Bi G."/>
            <person name="Li C."/>
            <person name="Du R."/>
            <person name="Wang X."/>
            <person name="Sun T."/>
            <person name="Guo L."/>
            <person name="Liang H."/>
            <person name="Lu P."/>
            <person name="Wu Y."/>
            <person name="Zhang Z."/>
            <person name="Ro D.K."/>
            <person name="Shang Y."/>
            <person name="Huang S."/>
            <person name="Yan J."/>
        </authorList>
    </citation>
    <scope>NUCLEOTIDE SEQUENCE [LARGE SCALE GENOMIC DNA]</scope>
    <source>
        <strain evidence="2">Ta-2019</strain>
    </source>
</reference>